<evidence type="ECO:0000313" key="3">
    <source>
        <dbReference type="EMBL" id="THV32042.1"/>
    </source>
</evidence>
<accession>A0A4S8PQY5</accession>
<keyword evidence="1" id="KW-0812">Transmembrane</keyword>
<dbReference type="OrthoDB" id="5198230at2"/>
<gene>
    <name evidence="3" type="ORF">E9998_00885</name>
</gene>
<comment type="caution">
    <text evidence="3">The sequence shown here is derived from an EMBL/GenBank/DDBJ whole genome shotgun (WGS) entry which is preliminary data.</text>
</comment>
<evidence type="ECO:0000313" key="4">
    <source>
        <dbReference type="Proteomes" id="UP000305792"/>
    </source>
</evidence>
<feature type="transmembrane region" description="Helical" evidence="1">
    <location>
        <begin position="83"/>
        <end position="105"/>
    </location>
</feature>
<dbReference type="RefSeq" id="WP_136527817.1">
    <property type="nucleotide sequence ID" value="NZ_STGX01000001.1"/>
</dbReference>
<feature type="transmembrane region" description="Helical" evidence="1">
    <location>
        <begin position="15"/>
        <end position="35"/>
    </location>
</feature>
<keyword evidence="1" id="KW-0472">Membrane</keyword>
<organism evidence="3 4">
    <name type="scientific">Glycomyces paridis</name>
    <dbReference type="NCBI Taxonomy" id="2126555"/>
    <lineage>
        <taxon>Bacteria</taxon>
        <taxon>Bacillati</taxon>
        <taxon>Actinomycetota</taxon>
        <taxon>Actinomycetes</taxon>
        <taxon>Glycomycetales</taxon>
        <taxon>Glycomycetaceae</taxon>
        <taxon>Glycomyces</taxon>
    </lineage>
</organism>
<dbReference type="Pfam" id="PF13559">
    <property type="entry name" value="DUF4129"/>
    <property type="match status" value="1"/>
</dbReference>
<keyword evidence="1" id="KW-1133">Transmembrane helix</keyword>
<keyword evidence="4" id="KW-1185">Reference proteome</keyword>
<protein>
    <submittedName>
        <fullName evidence="3">DUF4129 domain-containing protein</fullName>
    </submittedName>
</protein>
<dbReference type="AlphaFoldDB" id="A0A4S8PQY5"/>
<proteinExistence type="predicted"/>
<evidence type="ECO:0000256" key="1">
    <source>
        <dbReference type="SAM" id="Phobius"/>
    </source>
</evidence>
<evidence type="ECO:0000259" key="2">
    <source>
        <dbReference type="Pfam" id="PF13559"/>
    </source>
</evidence>
<name>A0A4S8PQY5_9ACTN</name>
<dbReference type="Proteomes" id="UP000305792">
    <property type="component" value="Unassembled WGS sequence"/>
</dbReference>
<dbReference type="EMBL" id="STGX01000001">
    <property type="protein sequence ID" value="THV32042.1"/>
    <property type="molecule type" value="Genomic_DNA"/>
</dbReference>
<sequence>MTLPEPARRGPSKRWLPVIVVAAALLVVGIAAQGAGVSWREAELPDAPGEQESMPLEFESPMEELPTGEPRDTVEDGFTLPPWVSWLVLGLLIGVPACFVLLFLVRRLVDWLMFAPRVSGVAEPETLHLHRDFAIVEDAVTAALAEMDLGADPRSAIIACWVHFEQAAGAVGIERESSDTPADLVRRLLERHQLDGEALRRLSESYLRARYSPREVDESDRDQARDALLALRSQLGVREGR</sequence>
<dbReference type="InterPro" id="IPR025403">
    <property type="entry name" value="TgpA-like_C"/>
</dbReference>
<feature type="domain" description="Protein-glutamine gamma-glutamyltransferase-like C-terminal" evidence="2">
    <location>
        <begin position="160"/>
        <end position="228"/>
    </location>
</feature>
<reference evidence="3 4" key="1">
    <citation type="journal article" date="2018" name="Int. J. Syst. Evol. Microbiol.">
        <title>Glycomyces paridis sp. nov., isolated from the medicinal plant Paris polyphylla.</title>
        <authorList>
            <person name="Fang X.M."/>
            <person name="Bai J.L."/>
            <person name="Su J."/>
            <person name="Zhao L.L."/>
            <person name="Liu H.Y."/>
            <person name="Ma B.P."/>
            <person name="Zhang Y.Q."/>
            <person name="Yu L.Y."/>
        </authorList>
    </citation>
    <scope>NUCLEOTIDE SEQUENCE [LARGE SCALE GENOMIC DNA]</scope>
    <source>
        <strain evidence="3 4">CPCC 204357</strain>
    </source>
</reference>